<comment type="subunit">
    <text evidence="3 8">Homodimer and heterodimers.</text>
</comment>
<dbReference type="InterPro" id="IPR044173">
    <property type="entry name" value="CASPL"/>
</dbReference>
<evidence type="ECO:0000256" key="1">
    <source>
        <dbReference type="ARBA" id="ARBA00004651"/>
    </source>
</evidence>
<dbReference type="PANTHER" id="PTHR36488">
    <property type="entry name" value="CASP-LIKE PROTEIN 1U1"/>
    <property type="match status" value="1"/>
</dbReference>
<evidence type="ECO:0000313" key="10">
    <source>
        <dbReference type="Proteomes" id="UP001515500"/>
    </source>
</evidence>
<evidence type="ECO:0000256" key="3">
    <source>
        <dbReference type="ARBA" id="ARBA00011489"/>
    </source>
</evidence>
<keyword evidence="6 8" id="KW-1133">Transmembrane helix</keyword>
<evidence type="ECO:0000256" key="2">
    <source>
        <dbReference type="ARBA" id="ARBA00007651"/>
    </source>
</evidence>
<proteinExistence type="inferred from homology"/>
<evidence type="ECO:0000256" key="6">
    <source>
        <dbReference type="ARBA" id="ARBA00022989"/>
    </source>
</evidence>
<evidence type="ECO:0000256" key="4">
    <source>
        <dbReference type="ARBA" id="ARBA00022475"/>
    </source>
</evidence>
<evidence type="ECO:0000256" key="5">
    <source>
        <dbReference type="ARBA" id="ARBA00022692"/>
    </source>
</evidence>
<feature type="transmembrane region" description="Helical" evidence="8">
    <location>
        <begin position="77"/>
        <end position="98"/>
    </location>
</feature>
<comment type="subcellular location">
    <subcellularLocation>
        <location evidence="1 8">Cell membrane</location>
        <topology evidence="1 8">Multi-pass membrane protein</topology>
    </subcellularLocation>
</comment>
<dbReference type="Pfam" id="PF04535">
    <property type="entry name" value="CASP_dom"/>
    <property type="match status" value="1"/>
</dbReference>
<name>A0AB40BN21_DIOCR</name>
<dbReference type="GO" id="GO:0005886">
    <property type="term" value="C:plasma membrane"/>
    <property type="evidence" value="ECO:0007669"/>
    <property type="project" value="UniProtKB-SubCell"/>
</dbReference>
<organism evidence="10 11">
    <name type="scientific">Dioscorea cayennensis subsp. rotundata</name>
    <name type="common">White Guinea yam</name>
    <name type="synonym">Dioscorea rotundata</name>
    <dbReference type="NCBI Taxonomy" id="55577"/>
    <lineage>
        <taxon>Eukaryota</taxon>
        <taxon>Viridiplantae</taxon>
        <taxon>Streptophyta</taxon>
        <taxon>Embryophyta</taxon>
        <taxon>Tracheophyta</taxon>
        <taxon>Spermatophyta</taxon>
        <taxon>Magnoliopsida</taxon>
        <taxon>Liliopsida</taxon>
        <taxon>Dioscoreales</taxon>
        <taxon>Dioscoreaceae</taxon>
        <taxon>Dioscorea</taxon>
    </lineage>
</organism>
<evidence type="ECO:0000256" key="7">
    <source>
        <dbReference type="ARBA" id="ARBA00023136"/>
    </source>
</evidence>
<feature type="domain" description="Casparian strip membrane protein" evidence="9">
    <location>
        <begin position="20"/>
        <end position="172"/>
    </location>
</feature>
<feature type="transmembrane region" description="Helical" evidence="8">
    <location>
        <begin position="110"/>
        <end position="137"/>
    </location>
</feature>
<evidence type="ECO:0000256" key="8">
    <source>
        <dbReference type="RuleBase" id="RU361233"/>
    </source>
</evidence>
<dbReference type="InterPro" id="IPR006459">
    <property type="entry name" value="CASP/CASPL"/>
</dbReference>
<dbReference type="PANTHER" id="PTHR36488:SF8">
    <property type="entry name" value="CASP-LIKE PROTEIN 1U1"/>
    <property type="match status" value="1"/>
</dbReference>
<evidence type="ECO:0000313" key="11">
    <source>
        <dbReference type="RefSeq" id="XP_039128867.1"/>
    </source>
</evidence>
<dbReference type="AlphaFoldDB" id="A0AB40BN21"/>
<keyword evidence="5 8" id="KW-0812">Transmembrane</keyword>
<keyword evidence="10" id="KW-1185">Reference proteome</keyword>
<evidence type="ECO:0000259" key="9">
    <source>
        <dbReference type="Pfam" id="PF04535"/>
    </source>
</evidence>
<dbReference type="InterPro" id="IPR006702">
    <property type="entry name" value="CASP_dom"/>
</dbReference>
<protein>
    <recommendedName>
        <fullName evidence="8">CASP-like protein</fullName>
    </recommendedName>
</protein>
<keyword evidence="7 8" id="KW-0472">Membrane</keyword>
<sequence length="190" mass="20444">METETKVYSATRPAPSSNNSTQLLGFIVRFLAVLLTFVATIVMGVAKQTVKVDNSNLGDYSGGYTWITVKSTYNSSFVYFIVVNTLAFAYSTLSLALSIANRINFSNLQVFITIADLIMLIFLFSTNGSAAAVSIILEKGDAHLGISKICGFVDTFCAHITASIVLSMIASLAYALLVLLAIVSLRNSSR</sequence>
<reference evidence="11" key="1">
    <citation type="submission" date="2025-08" db="UniProtKB">
        <authorList>
            <consortium name="RefSeq"/>
        </authorList>
    </citation>
    <scope>IDENTIFICATION</scope>
</reference>
<gene>
    <name evidence="11" type="primary">LOC120264998</name>
</gene>
<feature type="transmembrane region" description="Helical" evidence="8">
    <location>
        <begin position="164"/>
        <end position="185"/>
    </location>
</feature>
<dbReference type="Proteomes" id="UP001515500">
    <property type="component" value="Chromosome 7"/>
</dbReference>
<accession>A0AB40BN21</accession>
<dbReference type="RefSeq" id="XP_039128867.1">
    <property type="nucleotide sequence ID" value="XM_039272933.1"/>
</dbReference>
<comment type="similarity">
    <text evidence="2 8">Belongs to the Casparian strip membrane proteins (CASP) family.</text>
</comment>
<feature type="transmembrane region" description="Helical" evidence="8">
    <location>
        <begin position="26"/>
        <end position="46"/>
    </location>
</feature>
<keyword evidence="4 8" id="KW-1003">Cell membrane</keyword>
<dbReference type="NCBIfam" id="TIGR01569">
    <property type="entry name" value="A_tha_TIGR01569"/>
    <property type="match status" value="1"/>
</dbReference>
<dbReference type="GeneID" id="120264998"/>